<evidence type="ECO:0000256" key="6">
    <source>
        <dbReference type="ARBA" id="ARBA00023136"/>
    </source>
</evidence>
<comment type="subcellular location">
    <subcellularLocation>
        <location evidence="1">Membrane</location>
        <topology evidence="1">Multi-pass membrane protein</topology>
    </subcellularLocation>
</comment>
<evidence type="ECO:0000313" key="10">
    <source>
        <dbReference type="Proteomes" id="UP000176576"/>
    </source>
</evidence>
<evidence type="ECO:0000256" key="5">
    <source>
        <dbReference type="ARBA" id="ARBA00022989"/>
    </source>
</evidence>
<name>A0A1G2G3C9_9BACT</name>
<comment type="similarity">
    <text evidence="2">Belongs to the bacterial sugar transferase family.</text>
</comment>
<sequence>MDIGNKKESLILFVGDIFFFFMALWLTLVVRYAELPAQELLMNHLAPFSILSVAWVLVFFIAGLYEKHTRILKSRLPSVIFNAQVTNSIIAVLFFYFIPYFGITPKTNLFIYLFVSFALVLLWRLSLVPSLGFRKRENAILIGSGEEMKELKEEVNNNPRYNLKFISSIDLNEINSLDFQDEILNTIYSEGVSSIVIDLKNEKVGPILPRLYNLIFSKIKFIDKYKIYEDIFDRVPLSLVEYNWFLENISSSSRAGYDVVKRVMDITLSFFLGALSLVVYPFVIVAIKFDDGESIFFTQERVGQNNKIINILKFRSMTEGEPKHVTRVGEFLRRTRIDELPQLWNVLRGDLSLVGPRPEVPSLVKVYEKEIPYYNVRHLIKPGLSGWAQLYHQNHPHHEADAHETKVKLSYDLYYIKNRSLILELKIALKTLKVLLSRKGV</sequence>
<keyword evidence="5 7" id="KW-1133">Transmembrane helix</keyword>
<dbReference type="AlphaFoldDB" id="A0A1G2G3C9"/>
<evidence type="ECO:0000256" key="2">
    <source>
        <dbReference type="ARBA" id="ARBA00006464"/>
    </source>
</evidence>
<keyword evidence="3" id="KW-0808">Transferase</keyword>
<feature type="transmembrane region" description="Helical" evidence="7">
    <location>
        <begin position="45"/>
        <end position="65"/>
    </location>
</feature>
<proteinExistence type="inferred from homology"/>
<feature type="domain" description="Bacterial sugar transferase" evidence="8">
    <location>
        <begin position="261"/>
        <end position="436"/>
    </location>
</feature>
<evidence type="ECO:0000256" key="3">
    <source>
        <dbReference type="ARBA" id="ARBA00022679"/>
    </source>
</evidence>
<accession>A0A1G2G3C9</accession>
<dbReference type="GO" id="GO:0016780">
    <property type="term" value="F:phosphotransferase activity, for other substituted phosphate groups"/>
    <property type="evidence" value="ECO:0007669"/>
    <property type="project" value="TreeGrafter"/>
</dbReference>
<dbReference type="InterPro" id="IPR003362">
    <property type="entry name" value="Bact_transf"/>
</dbReference>
<gene>
    <name evidence="9" type="ORF">A3J54_01255</name>
</gene>
<feature type="transmembrane region" description="Helical" evidence="7">
    <location>
        <begin position="85"/>
        <end position="103"/>
    </location>
</feature>
<dbReference type="GO" id="GO:0016020">
    <property type="term" value="C:membrane"/>
    <property type="evidence" value="ECO:0007669"/>
    <property type="project" value="UniProtKB-SubCell"/>
</dbReference>
<dbReference type="EMBL" id="MHNN01000029">
    <property type="protein sequence ID" value="OGZ44769.1"/>
    <property type="molecule type" value="Genomic_DNA"/>
</dbReference>
<feature type="transmembrane region" description="Helical" evidence="7">
    <location>
        <begin position="12"/>
        <end position="33"/>
    </location>
</feature>
<organism evidence="9 10">
    <name type="scientific">Candidatus Ryanbacteria bacterium RIFCSPHIGHO2_02_FULL_45_13b</name>
    <dbReference type="NCBI Taxonomy" id="1802117"/>
    <lineage>
        <taxon>Bacteria</taxon>
        <taxon>Candidatus Ryaniibacteriota</taxon>
    </lineage>
</organism>
<evidence type="ECO:0000313" key="9">
    <source>
        <dbReference type="EMBL" id="OGZ44769.1"/>
    </source>
</evidence>
<protein>
    <recommendedName>
        <fullName evidence="8">Bacterial sugar transferase domain-containing protein</fullName>
    </recommendedName>
</protein>
<dbReference type="STRING" id="1802117.A3J54_01255"/>
<keyword evidence="4 7" id="KW-0812">Transmembrane</keyword>
<evidence type="ECO:0000259" key="8">
    <source>
        <dbReference type="Pfam" id="PF02397"/>
    </source>
</evidence>
<feature type="transmembrane region" description="Helical" evidence="7">
    <location>
        <begin position="109"/>
        <end position="127"/>
    </location>
</feature>
<evidence type="ECO:0000256" key="1">
    <source>
        <dbReference type="ARBA" id="ARBA00004141"/>
    </source>
</evidence>
<dbReference type="Proteomes" id="UP000176576">
    <property type="component" value="Unassembled WGS sequence"/>
</dbReference>
<dbReference type="Pfam" id="PF02397">
    <property type="entry name" value="Bac_transf"/>
    <property type="match status" value="1"/>
</dbReference>
<reference evidence="9 10" key="1">
    <citation type="journal article" date="2016" name="Nat. Commun.">
        <title>Thousands of microbial genomes shed light on interconnected biogeochemical processes in an aquifer system.</title>
        <authorList>
            <person name="Anantharaman K."/>
            <person name="Brown C.T."/>
            <person name="Hug L.A."/>
            <person name="Sharon I."/>
            <person name="Castelle C.J."/>
            <person name="Probst A.J."/>
            <person name="Thomas B.C."/>
            <person name="Singh A."/>
            <person name="Wilkins M.J."/>
            <person name="Karaoz U."/>
            <person name="Brodie E.L."/>
            <person name="Williams K.H."/>
            <person name="Hubbard S.S."/>
            <person name="Banfield J.F."/>
        </authorList>
    </citation>
    <scope>NUCLEOTIDE SEQUENCE [LARGE SCALE GENOMIC DNA]</scope>
</reference>
<evidence type="ECO:0000256" key="4">
    <source>
        <dbReference type="ARBA" id="ARBA00022692"/>
    </source>
</evidence>
<evidence type="ECO:0000256" key="7">
    <source>
        <dbReference type="SAM" id="Phobius"/>
    </source>
</evidence>
<dbReference type="PANTHER" id="PTHR30576">
    <property type="entry name" value="COLANIC BIOSYNTHESIS UDP-GLUCOSE LIPID CARRIER TRANSFERASE"/>
    <property type="match status" value="1"/>
</dbReference>
<dbReference type="NCBIfam" id="TIGR03025">
    <property type="entry name" value="EPS_sugtrans"/>
    <property type="match status" value="1"/>
</dbReference>
<dbReference type="InterPro" id="IPR017475">
    <property type="entry name" value="EPS_sugar_tfrase"/>
</dbReference>
<keyword evidence="6 7" id="KW-0472">Membrane</keyword>
<dbReference type="PANTHER" id="PTHR30576:SF0">
    <property type="entry name" value="UNDECAPRENYL-PHOSPHATE N-ACETYLGALACTOSAMINYL 1-PHOSPHATE TRANSFERASE-RELATED"/>
    <property type="match status" value="1"/>
</dbReference>
<comment type="caution">
    <text evidence="9">The sequence shown here is derived from an EMBL/GenBank/DDBJ whole genome shotgun (WGS) entry which is preliminary data.</text>
</comment>
<feature type="transmembrane region" description="Helical" evidence="7">
    <location>
        <begin position="266"/>
        <end position="287"/>
    </location>
</feature>